<accession>X1W1K9</accession>
<proteinExistence type="predicted"/>
<feature type="non-terminal residue" evidence="1">
    <location>
        <position position="46"/>
    </location>
</feature>
<comment type="caution">
    <text evidence="1">The sequence shown here is derived from an EMBL/GenBank/DDBJ whole genome shotgun (WGS) entry which is preliminary data.</text>
</comment>
<reference evidence="1" key="1">
    <citation type="journal article" date="2014" name="Front. Microbiol.">
        <title>High frequency of phylogenetically diverse reductive dehalogenase-homologous genes in deep subseafloor sedimentary metagenomes.</title>
        <authorList>
            <person name="Kawai M."/>
            <person name="Futagami T."/>
            <person name="Toyoda A."/>
            <person name="Takaki Y."/>
            <person name="Nishi S."/>
            <person name="Hori S."/>
            <person name="Arai W."/>
            <person name="Tsubouchi T."/>
            <person name="Morono Y."/>
            <person name="Uchiyama I."/>
            <person name="Ito T."/>
            <person name="Fujiyama A."/>
            <person name="Inagaki F."/>
            <person name="Takami H."/>
        </authorList>
    </citation>
    <scope>NUCLEOTIDE SEQUENCE</scope>
    <source>
        <strain evidence="1">Expedition CK06-06</strain>
    </source>
</reference>
<name>X1W1K9_9ZZZZ</name>
<gene>
    <name evidence="1" type="ORF">S12H4_62865</name>
</gene>
<dbReference type="AlphaFoldDB" id="X1W1K9"/>
<organism evidence="1">
    <name type="scientific">marine sediment metagenome</name>
    <dbReference type="NCBI Taxonomy" id="412755"/>
    <lineage>
        <taxon>unclassified sequences</taxon>
        <taxon>metagenomes</taxon>
        <taxon>ecological metagenomes</taxon>
    </lineage>
</organism>
<dbReference type="EMBL" id="BARW01042406">
    <property type="protein sequence ID" value="GAJ22135.1"/>
    <property type="molecule type" value="Genomic_DNA"/>
</dbReference>
<protein>
    <submittedName>
        <fullName evidence="1">Uncharacterized protein</fullName>
    </submittedName>
</protein>
<sequence length="46" mass="5221">MKKKSKLLILGLSIILIIGLSTNFIVHSLEFTNKTLKHPIKVVIDY</sequence>
<evidence type="ECO:0000313" key="1">
    <source>
        <dbReference type="EMBL" id="GAJ22135.1"/>
    </source>
</evidence>